<feature type="transmembrane region" description="Helical" evidence="2">
    <location>
        <begin position="15"/>
        <end position="35"/>
    </location>
</feature>
<sequence length="82" mass="8559">MNSSQILAAEGGPSLLLIVVGVVVVLFLLGAFFFGSRRAGNKKRSEVPGQGAGSPPQPSGGSQRGETWQTIDDDPDQGNPHR</sequence>
<comment type="caution">
    <text evidence="3">The sequence shown here is derived from an EMBL/GenBank/DDBJ whole genome shotgun (WGS) entry which is preliminary data.</text>
</comment>
<organism evidence="3 4">
    <name type="scientific">Streptomyces cremeus</name>
    <dbReference type="NCBI Taxonomy" id="66881"/>
    <lineage>
        <taxon>Bacteria</taxon>
        <taxon>Bacillati</taxon>
        <taxon>Actinomycetota</taxon>
        <taxon>Actinomycetes</taxon>
        <taxon>Kitasatosporales</taxon>
        <taxon>Streptomycetaceae</taxon>
        <taxon>Streptomyces</taxon>
    </lineage>
</organism>
<dbReference type="Proteomes" id="UP001589718">
    <property type="component" value="Unassembled WGS sequence"/>
</dbReference>
<accession>A0ABV5PPY7</accession>
<name>A0ABV5PPY7_STRCM</name>
<dbReference type="Pfam" id="PF20087">
    <property type="entry name" value="DUF6479"/>
    <property type="match status" value="1"/>
</dbReference>
<keyword evidence="2" id="KW-1133">Transmembrane helix</keyword>
<evidence type="ECO:0000313" key="3">
    <source>
        <dbReference type="EMBL" id="MFB9524798.1"/>
    </source>
</evidence>
<keyword evidence="2" id="KW-0812">Transmembrane</keyword>
<gene>
    <name evidence="3" type="ORF">ACFFTU_33185</name>
</gene>
<evidence type="ECO:0000256" key="1">
    <source>
        <dbReference type="SAM" id="MobiDB-lite"/>
    </source>
</evidence>
<keyword evidence="4" id="KW-1185">Reference proteome</keyword>
<proteinExistence type="predicted"/>
<protein>
    <submittedName>
        <fullName evidence="3">DUF6479 family protein</fullName>
    </submittedName>
</protein>
<feature type="region of interest" description="Disordered" evidence="1">
    <location>
        <begin position="40"/>
        <end position="82"/>
    </location>
</feature>
<evidence type="ECO:0000256" key="2">
    <source>
        <dbReference type="SAM" id="Phobius"/>
    </source>
</evidence>
<dbReference type="InterPro" id="IPR045513">
    <property type="entry name" value="DUF6479"/>
</dbReference>
<keyword evidence="2" id="KW-0472">Membrane</keyword>
<evidence type="ECO:0000313" key="4">
    <source>
        <dbReference type="Proteomes" id="UP001589718"/>
    </source>
</evidence>
<dbReference type="EMBL" id="JBHMCR010000024">
    <property type="protein sequence ID" value="MFB9524798.1"/>
    <property type="molecule type" value="Genomic_DNA"/>
</dbReference>
<dbReference type="RefSeq" id="WP_345219538.1">
    <property type="nucleotide sequence ID" value="NZ_BAAAXE010000002.1"/>
</dbReference>
<reference evidence="3 4" key="1">
    <citation type="submission" date="2024-09" db="EMBL/GenBank/DDBJ databases">
        <authorList>
            <person name="Sun Q."/>
            <person name="Mori K."/>
        </authorList>
    </citation>
    <scope>NUCLEOTIDE SEQUENCE [LARGE SCALE GENOMIC DNA]</scope>
    <source>
        <strain evidence="3 4">JCM 4362</strain>
    </source>
</reference>